<name>A0A1H3WS89_9EURY</name>
<dbReference type="Pfam" id="PF00288">
    <property type="entry name" value="GHMP_kinases_N"/>
    <property type="match status" value="1"/>
</dbReference>
<comment type="similarity">
    <text evidence="1">Belongs to the GHMP kinase family. PoK subfamily.</text>
</comment>
<dbReference type="RefSeq" id="WP_092632629.1">
    <property type="nucleotide sequence ID" value="NZ_FNQT01000001.1"/>
</dbReference>
<gene>
    <name evidence="4" type="ORF">SAMN04488065_1102</name>
</gene>
<dbReference type="UniPathway" id="UPA00241"/>
<dbReference type="STRING" id="555874.SAMN04488065_1102"/>
<evidence type="ECO:0000256" key="1">
    <source>
        <dbReference type="HAMAP-Rule" id="MF_02223"/>
    </source>
</evidence>
<dbReference type="AlphaFoldDB" id="A0A1H3WS89"/>
<dbReference type="OrthoDB" id="85822at2157"/>
<accession>A0A1H3WS89</accession>
<comment type="pathway">
    <text evidence="1">Cofactor biosynthesis; coenzyme A biosynthesis.</text>
</comment>
<dbReference type="Proteomes" id="UP000236755">
    <property type="component" value="Unassembled WGS sequence"/>
</dbReference>
<keyword evidence="1" id="KW-0067">ATP-binding</keyword>
<keyword evidence="1" id="KW-0547">Nucleotide-binding</keyword>
<dbReference type="Gene3D" id="3.30.230.10">
    <property type="match status" value="1"/>
</dbReference>
<organism evidence="4 5">
    <name type="scientific">Haloplanus vescus</name>
    <dbReference type="NCBI Taxonomy" id="555874"/>
    <lineage>
        <taxon>Archaea</taxon>
        <taxon>Methanobacteriati</taxon>
        <taxon>Methanobacteriota</taxon>
        <taxon>Stenosarchaea group</taxon>
        <taxon>Halobacteria</taxon>
        <taxon>Halobacteriales</taxon>
        <taxon>Haloferacaceae</taxon>
        <taxon>Haloplanus</taxon>
    </lineage>
</organism>
<dbReference type="SUPFAM" id="SSF54211">
    <property type="entry name" value="Ribosomal protein S5 domain 2-like"/>
    <property type="match status" value="1"/>
</dbReference>
<keyword evidence="5" id="KW-1185">Reference proteome</keyword>
<feature type="domain" description="GHMP kinase N-terminal" evidence="3">
    <location>
        <begin position="78"/>
        <end position="152"/>
    </location>
</feature>
<dbReference type="InterPro" id="IPR006204">
    <property type="entry name" value="GHMP_kinase_N_dom"/>
</dbReference>
<comment type="function">
    <text evidence="1">Phosphorylates (R)-pantoate to form (R)-4-phosphopantoate in the CoA biosynthesis pathway.</text>
</comment>
<dbReference type="GO" id="GO:0005524">
    <property type="term" value="F:ATP binding"/>
    <property type="evidence" value="ECO:0007669"/>
    <property type="project" value="UniProtKB-KW"/>
</dbReference>
<reference evidence="4 5" key="1">
    <citation type="submission" date="2016-10" db="EMBL/GenBank/DDBJ databases">
        <authorList>
            <person name="de Groot N.N."/>
        </authorList>
    </citation>
    <scope>NUCLEOTIDE SEQUENCE [LARGE SCALE GENOMIC DNA]</scope>
    <source>
        <strain evidence="4 5">CGMCC 1.8712</strain>
    </source>
</reference>
<keyword evidence="1" id="KW-0808">Transferase</keyword>
<dbReference type="InterPro" id="IPR012043">
    <property type="entry name" value="PoK"/>
</dbReference>
<keyword evidence="1 4" id="KW-0418">Kinase</keyword>
<feature type="region of interest" description="Disordered" evidence="2">
    <location>
        <begin position="1"/>
        <end position="38"/>
    </location>
</feature>
<keyword evidence="1" id="KW-0173">Coenzyme A biosynthesis</keyword>
<dbReference type="GO" id="GO:0015937">
    <property type="term" value="P:coenzyme A biosynthetic process"/>
    <property type="evidence" value="ECO:0007669"/>
    <property type="project" value="UniProtKB-UniRule"/>
</dbReference>
<dbReference type="InterPro" id="IPR014721">
    <property type="entry name" value="Ribsml_uS5_D2-typ_fold_subgr"/>
</dbReference>
<evidence type="ECO:0000256" key="2">
    <source>
        <dbReference type="SAM" id="MobiDB-lite"/>
    </source>
</evidence>
<dbReference type="EMBL" id="FNQT01000001">
    <property type="protein sequence ID" value="SDZ90027.1"/>
    <property type="molecule type" value="Genomic_DNA"/>
</dbReference>
<dbReference type="GO" id="GO:0016301">
    <property type="term" value="F:kinase activity"/>
    <property type="evidence" value="ECO:0007669"/>
    <property type="project" value="UniProtKB-UniRule"/>
</dbReference>
<dbReference type="PANTHER" id="PTHR42282">
    <property type="entry name" value="PANTOATE KINASE-RELATED"/>
    <property type="match status" value="1"/>
</dbReference>
<dbReference type="HAMAP" id="MF_02223">
    <property type="entry name" value="Pantoate_kinase"/>
    <property type="match status" value="1"/>
</dbReference>
<evidence type="ECO:0000313" key="5">
    <source>
        <dbReference type="Proteomes" id="UP000236755"/>
    </source>
</evidence>
<dbReference type="EC" id="2.7.1.169" evidence="1"/>
<comment type="catalytic activity">
    <reaction evidence="1">
        <text>(R)-pantoate + ATP = (R)-4-phosphopantoate + ADP + H(+)</text>
        <dbReference type="Rhea" id="RHEA:28246"/>
        <dbReference type="ChEBI" id="CHEBI:15378"/>
        <dbReference type="ChEBI" id="CHEBI:15980"/>
        <dbReference type="ChEBI" id="CHEBI:30616"/>
        <dbReference type="ChEBI" id="CHEBI:61294"/>
        <dbReference type="ChEBI" id="CHEBI:456216"/>
        <dbReference type="EC" id="2.7.1.169"/>
    </reaction>
</comment>
<evidence type="ECO:0000313" key="4">
    <source>
        <dbReference type="EMBL" id="SDZ90027.1"/>
    </source>
</evidence>
<dbReference type="PIRSF" id="PIRSF016896">
    <property type="entry name" value="GHMP_arc_MJ0969"/>
    <property type="match status" value="1"/>
</dbReference>
<protein>
    <recommendedName>
        <fullName evidence="1">Pantoate kinase</fullName>
        <shortName evidence="1">PoK</shortName>
        <ecNumber evidence="1">2.7.1.169</ecNumber>
    </recommendedName>
</protein>
<evidence type="ECO:0000259" key="3">
    <source>
        <dbReference type="Pfam" id="PF00288"/>
    </source>
</evidence>
<proteinExistence type="inferred from homology"/>
<dbReference type="InterPro" id="IPR020568">
    <property type="entry name" value="Ribosomal_Su5_D2-typ_SF"/>
</dbReference>
<sequence length="286" mass="29180">MREESPADPPTAFVPGHVTGFFSPCPDDDPERAGSRGAGVTLTDGVRVTVRAAESSADPTLTLDGDSLSMPPVETVLEGLGVADRARVVAESDLPLGTGFGVSGAMALGTALAANARFDCERSANDLVTLAHRAEVEAGTGLGDVVAQARGGVPIRLAPGAPGHGRLDGVATTRRIEYISFGDLSTADVLAGDTAPLVEAGDAALDSLRERPTLSELVAASRQFSRRVGLRTDRVHETVEAVTAAGGEASMVMLGETVFALDRGLSDAGYDASACRTCAAGAHLAD</sequence>
<dbReference type="PANTHER" id="PTHR42282:SF1">
    <property type="entry name" value="PANTOATE KINASE"/>
    <property type="match status" value="1"/>
</dbReference>